<gene>
    <name evidence="1" type="ORF">OVN521_LOCUS40365</name>
</gene>
<protein>
    <submittedName>
        <fullName evidence="1">Uncharacterized protein</fullName>
    </submittedName>
</protein>
<dbReference type="AlphaFoldDB" id="A0A820V1Z8"/>
<reference evidence="1" key="1">
    <citation type="submission" date="2021-02" db="EMBL/GenBank/DDBJ databases">
        <authorList>
            <person name="Nowell W R."/>
        </authorList>
    </citation>
    <scope>NUCLEOTIDE SEQUENCE</scope>
</reference>
<feature type="non-terminal residue" evidence="1">
    <location>
        <position position="1"/>
    </location>
</feature>
<keyword evidence="2" id="KW-1185">Reference proteome</keyword>
<dbReference type="Proteomes" id="UP000663866">
    <property type="component" value="Unassembled WGS sequence"/>
</dbReference>
<organism evidence="1 2">
    <name type="scientific">Rotaria magnacalcarata</name>
    <dbReference type="NCBI Taxonomy" id="392030"/>
    <lineage>
        <taxon>Eukaryota</taxon>
        <taxon>Metazoa</taxon>
        <taxon>Spiralia</taxon>
        <taxon>Gnathifera</taxon>
        <taxon>Rotifera</taxon>
        <taxon>Eurotatoria</taxon>
        <taxon>Bdelloidea</taxon>
        <taxon>Philodinida</taxon>
        <taxon>Philodinidae</taxon>
        <taxon>Rotaria</taxon>
    </lineage>
</organism>
<evidence type="ECO:0000313" key="2">
    <source>
        <dbReference type="Proteomes" id="UP000663866"/>
    </source>
</evidence>
<feature type="non-terminal residue" evidence="1">
    <location>
        <position position="16"/>
    </location>
</feature>
<proteinExistence type="predicted"/>
<dbReference type="EMBL" id="CAJOBG010052345">
    <property type="protein sequence ID" value="CAF4494182.1"/>
    <property type="molecule type" value="Genomic_DNA"/>
</dbReference>
<sequence length="16" mass="1715">MNQQIATPTALESTPL</sequence>
<accession>A0A820V1Z8</accession>
<name>A0A820V1Z8_9BILA</name>
<comment type="caution">
    <text evidence="1">The sequence shown here is derived from an EMBL/GenBank/DDBJ whole genome shotgun (WGS) entry which is preliminary data.</text>
</comment>
<evidence type="ECO:0000313" key="1">
    <source>
        <dbReference type="EMBL" id="CAF4494182.1"/>
    </source>
</evidence>